<dbReference type="NCBIfam" id="TIGR01771">
    <property type="entry name" value="L-LDH-NAD"/>
    <property type="match status" value="1"/>
</dbReference>
<comment type="similarity">
    <text evidence="2">Belongs to the LDH/MDH superfamily. LDH family.</text>
</comment>
<evidence type="ECO:0000256" key="1">
    <source>
        <dbReference type="ARBA" id="ARBA00004843"/>
    </source>
</evidence>
<dbReference type="UniPathway" id="UPA00554">
    <property type="reaction ID" value="UER00611"/>
</dbReference>
<dbReference type="InterPro" id="IPR022383">
    <property type="entry name" value="Lactate/malate_DH_C"/>
</dbReference>
<dbReference type="GO" id="GO:0006089">
    <property type="term" value="P:lactate metabolic process"/>
    <property type="evidence" value="ECO:0007669"/>
    <property type="project" value="TreeGrafter"/>
</dbReference>
<feature type="domain" description="Lactate/malate dehydrogenase N-terminal" evidence="8">
    <location>
        <begin position="151"/>
        <end position="288"/>
    </location>
</feature>
<comment type="catalytic activity">
    <reaction evidence="6 7">
        <text>(S)-lactate + NAD(+) = pyruvate + NADH + H(+)</text>
        <dbReference type="Rhea" id="RHEA:23444"/>
        <dbReference type="ChEBI" id="CHEBI:15361"/>
        <dbReference type="ChEBI" id="CHEBI:15378"/>
        <dbReference type="ChEBI" id="CHEBI:16651"/>
        <dbReference type="ChEBI" id="CHEBI:57540"/>
        <dbReference type="ChEBI" id="CHEBI:57945"/>
        <dbReference type="EC" id="1.1.1.27"/>
    </reaction>
</comment>
<dbReference type="GeneID" id="108977194"/>
<dbReference type="Pfam" id="PF00056">
    <property type="entry name" value="Ldh_1_N"/>
    <property type="match status" value="1"/>
</dbReference>
<evidence type="ECO:0000256" key="2">
    <source>
        <dbReference type="ARBA" id="ARBA00006054"/>
    </source>
</evidence>
<evidence type="ECO:0000256" key="5">
    <source>
        <dbReference type="ARBA" id="ARBA00023027"/>
    </source>
</evidence>
<dbReference type="EC" id="1.1.1.27" evidence="3 7"/>
<keyword evidence="5 7" id="KW-0520">NAD</keyword>
<evidence type="ECO:0000259" key="9">
    <source>
        <dbReference type="Pfam" id="PF02866"/>
    </source>
</evidence>
<evidence type="ECO:0000256" key="3">
    <source>
        <dbReference type="ARBA" id="ARBA00012967"/>
    </source>
</evidence>
<gene>
    <name evidence="10" type="primary">ImpL3_1</name>
    <name evidence="10" type="ORF">c8_g4_i1</name>
</gene>
<dbReference type="SUPFAM" id="SSF51735">
    <property type="entry name" value="NAD(P)-binding Rossmann-fold domains"/>
    <property type="match status" value="1"/>
</dbReference>
<dbReference type="FunFam" id="3.40.50.720:FF:000018">
    <property type="entry name" value="Malate dehydrogenase"/>
    <property type="match status" value="1"/>
</dbReference>
<accession>A0A0K8UI16</accession>
<evidence type="ECO:0000256" key="7">
    <source>
        <dbReference type="RuleBase" id="RU000496"/>
    </source>
</evidence>
<dbReference type="AlphaFoldDB" id="A0A0K8UI16"/>
<reference evidence="10" key="1">
    <citation type="submission" date="2015-06" db="EMBL/GenBank/DDBJ databases">
        <authorList>
            <person name="Hoefler B.C."/>
            <person name="Straight P.D."/>
        </authorList>
    </citation>
    <scope>NUCLEOTIDE SEQUENCE</scope>
</reference>
<dbReference type="PRINTS" id="PR00086">
    <property type="entry name" value="LLDHDRGNASE"/>
</dbReference>
<evidence type="ECO:0000256" key="4">
    <source>
        <dbReference type="ARBA" id="ARBA00023002"/>
    </source>
</evidence>
<keyword evidence="4 7" id="KW-0560">Oxidoreductase</keyword>
<dbReference type="EMBL" id="GDHF01026113">
    <property type="protein sequence ID" value="JAI26201.1"/>
    <property type="molecule type" value="Transcribed_RNA"/>
</dbReference>
<dbReference type="InterPro" id="IPR001557">
    <property type="entry name" value="L-lactate/malate_DH"/>
</dbReference>
<dbReference type="InterPro" id="IPR011304">
    <property type="entry name" value="L-lactate_DH"/>
</dbReference>
<dbReference type="InterPro" id="IPR036291">
    <property type="entry name" value="NAD(P)-bd_dom_sf"/>
</dbReference>
<dbReference type="GO" id="GO:0004459">
    <property type="term" value="F:L-lactate dehydrogenase (NAD+) activity"/>
    <property type="evidence" value="ECO:0007669"/>
    <property type="project" value="UniProtKB-EC"/>
</dbReference>
<evidence type="ECO:0000259" key="8">
    <source>
        <dbReference type="Pfam" id="PF00056"/>
    </source>
</evidence>
<dbReference type="InterPro" id="IPR001236">
    <property type="entry name" value="Lactate/malate_DH_N"/>
</dbReference>
<dbReference type="OrthoDB" id="5405561at2759"/>
<dbReference type="PANTHER" id="PTHR43128:SF16">
    <property type="entry name" value="L-LACTATE DEHYDROGENASE"/>
    <property type="match status" value="1"/>
</dbReference>
<dbReference type="CDD" id="cd05293">
    <property type="entry name" value="LDH_1"/>
    <property type="match status" value="1"/>
</dbReference>
<dbReference type="SUPFAM" id="SSF56327">
    <property type="entry name" value="LDH C-terminal domain-like"/>
    <property type="match status" value="1"/>
</dbReference>
<dbReference type="PANTHER" id="PTHR43128">
    <property type="entry name" value="L-2-HYDROXYCARBOXYLATE DEHYDROGENASE (NAD(P)(+))"/>
    <property type="match status" value="1"/>
</dbReference>
<dbReference type="Gene3D" id="3.90.110.10">
    <property type="entry name" value="Lactate dehydrogenase/glycoside hydrolase, family 4, C-terminal"/>
    <property type="match status" value="1"/>
</dbReference>
<dbReference type="Pfam" id="PF02866">
    <property type="entry name" value="Ldh_1_C"/>
    <property type="match status" value="1"/>
</dbReference>
<feature type="domain" description="Lactate/malate dehydrogenase C-terminal" evidence="9">
    <location>
        <begin position="292"/>
        <end position="458"/>
    </location>
</feature>
<dbReference type="HAMAP" id="MF_00488">
    <property type="entry name" value="Lactate_dehydrog"/>
    <property type="match status" value="1"/>
</dbReference>
<evidence type="ECO:0000313" key="10">
    <source>
        <dbReference type="EMBL" id="JAI26201.1"/>
    </source>
</evidence>
<dbReference type="Gene3D" id="3.40.50.720">
    <property type="entry name" value="NAD(P)-binding Rossmann-like Domain"/>
    <property type="match status" value="1"/>
</dbReference>
<proteinExistence type="inferred from homology"/>
<name>A0A0K8UI16_BACLA</name>
<dbReference type="InterPro" id="IPR015955">
    <property type="entry name" value="Lactate_DH/Glyco_Ohase_4_C"/>
</dbReference>
<evidence type="ECO:0000256" key="6">
    <source>
        <dbReference type="ARBA" id="ARBA00049258"/>
    </source>
</evidence>
<sequence length="461" mass="49952">MLSKLNFVKFAVRGVFALRWSPSPLNPPCECSILSQQRQYSQRMFYHNPEAHATGAKRQQYLLEQQKTTKYQPLKCASGAALSKRTAIPSMITHQRHLGRMQILLNGPRPASELASSNSVDILSSRAYSTDLVQEKLITSVARPAKKTKRKVTVVGCGQVGMAAVMSILAQNVSNEVCIIDANEKLVNGESKDMQHGSVFLRDATIVGNTDYKASEDSAVCVVTAGARQKAGQTRLDLLKTNLKILDQIIPQLVKYSPDMILVMVSNPCDILTHGAWVISGLPKERVIATGTHLDTARFRYFIGQRLGVAPSSVQGYIIGEHGDSSVALWSSVSVGGIRFADLLKCVGSEGDTDQWGEVHKKVVKAAYDVIAGKGYTNWAIGLTTASVVSTILDNKKEVVTVSTSAKDRQGIESDVFLSLPVVLGANGIVSYINLQLSDSEQQNLCKSAEAIDKAIKSICG</sequence>
<comment type="pathway">
    <text evidence="1 7">Fermentation; pyruvate fermentation to lactate; (S)-lactate from pyruvate: step 1/1.</text>
</comment>
<dbReference type="GO" id="GO:0005737">
    <property type="term" value="C:cytoplasm"/>
    <property type="evidence" value="ECO:0007669"/>
    <property type="project" value="InterPro"/>
</dbReference>
<dbReference type="InterPro" id="IPR018177">
    <property type="entry name" value="L-lactate_DH_AS"/>
</dbReference>
<dbReference type="PROSITE" id="PS00064">
    <property type="entry name" value="L_LDH"/>
    <property type="match status" value="1"/>
</dbReference>
<organism evidence="10">
    <name type="scientific">Bactrocera latifrons</name>
    <name type="common">Malaysian fruit fly</name>
    <name type="synonym">Chaetodacus latifrons</name>
    <dbReference type="NCBI Taxonomy" id="174628"/>
    <lineage>
        <taxon>Eukaryota</taxon>
        <taxon>Metazoa</taxon>
        <taxon>Ecdysozoa</taxon>
        <taxon>Arthropoda</taxon>
        <taxon>Hexapoda</taxon>
        <taxon>Insecta</taxon>
        <taxon>Pterygota</taxon>
        <taxon>Neoptera</taxon>
        <taxon>Endopterygota</taxon>
        <taxon>Diptera</taxon>
        <taxon>Brachycera</taxon>
        <taxon>Muscomorpha</taxon>
        <taxon>Tephritoidea</taxon>
        <taxon>Tephritidae</taxon>
        <taxon>Bactrocera</taxon>
        <taxon>Bactrocera</taxon>
    </lineage>
</organism>
<protein>
    <recommendedName>
        <fullName evidence="3 7">L-lactate dehydrogenase</fullName>
        <ecNumber evidence="3 7">1.1.1.27</ecNumber>
    </recommendedName>
</protein>